<evidence type="ECO:0000256" key="8">
    <source>
        <dbReference type="ARBA" id="ARBA00038435"/>
    </source>
</evidence>
<reference evidence="11 12" key="1">
    <citation type="submission" date="2024-10" db="EMBL/GenBank/DDBJ databases">
        <authorList>
            <person name="Sang B.-I."/>
            <person name="Prabhaharan D."/>
        </authorList>
    </citation>
    <scope>NUCLEOTIDE SEQUENCE [LARGE SCALE GENOMIC DNA]</scope>
    <source>
        <strain evidence="11 12">MH</strain>
    </source>
</reference>
<feature type="transmembrane region" description="Helical" evidence="9">
    <location>
        <begin position="58"/>
        <end position="80"/>
    </location>
</feature>
<evidence type="ECO:0000256" key="7">
    <source>
        <dbReference type="ARBA" id="ARBA00023136"/>
    </source>
</evidence>
<comment type="caution">
    <text evidence="11">The sequence shown here is derived from an EMBL/GenBank/DDBJ whole genome shotgun (WGS) entry which is preliminary data.</text>
</comment>
<keyword evidence="7 9" id="KW-0472">Membrane</keyword>
<organism evidence="11 12">
    <name type="scientific">Megasphaera hexanoica</name>
    <dbReference type="NCBI Taxonomy" id="1675036"/>
    <lineage>
        <taxon>Bacteria</taxon>
        <taxon>Bacillati</taxon>
        <taxon>Bacillota</taxon>
        <taxon>Negativicutes</taxon>
        <taxon>Veillonellales</taxon>
        <taxon>Veillonellaceae</taxon>
        <taxon>Megasphaera</taxon>
    </lineage>
</organism>
<dbReference type="Proteomes" id="UP001605989">
    <property type="component" value="Unassembled WGS sequence"/>
</dbReference>
<dbReference type="PANTHER" id="PTHR33451:SF3">
    <property type="entry name" value="MALATE-2H(+)_NA(+)-LACTATE ANTIPORTER"/>
    <property type="match status" value="1"/>
</dbReference>
<feature type="transmembrane region" description="Helical" evidence="9">
    <location>
        <begin position="133"/>
        <end position="155"/>
    </location>
</feature>
<keyword evidence="2" id="KW-0813">Transport</keyword>
<evidence type="ECO:0000256" key="6">
    <source>
        <dbReference type="ARBA" id="ARBA00022989"/>
    </source>
</evidence>
<dbReference type="RefSeq" id="WP_113855652.1">
    <property type="nucleotide sequence ID" value="NZ_CP011940.1"/>
</dbReference>
<evidence type="ECO:0000313" key="12">
    <source>
        <dbReference type="Proteomes" id="UP001605989"/>
    </source>
</evidence>
<dbReference type="EMBL" id="JBIEKR010000007">
    <property type="protein sequence ID" value="MFG6273369.1"/>
    <property type="molecule type" value="Genomic_DNA"/>
</dbReference>
<evidence type="ECO:0000256" key="4">
    <source>
        <dbReference type="ARBA" id="ARBA00022475"/>
    </source>
</evidence>
<evidence type="ECO:0000256" key="3">
    <source>
        <dbReference type="ARBA" id="ARBA00022449"/>
    </source>
</evidence>
<feature type="transmembrane region" description="Helical" evidence="9">
    <location>
        <begin position="225"/>
        <end position="242"/>
    </location>
</feature>
<feature type="transmembrane region" description="Helical" evidence="9">
    <location>
        <begin position="336"/>
        <end position="362"/>
    </location>
</feature>
<protein>
    <submittedName>
        <fullName evidence="11">Na+/H+ antiporter NhaC family protein</fullName>
    </submittedName>
</protein>
<proteinExistence type="inferred from homology"/>
<feature type="transmembrane region" description="Helical" evidence="9">
    <location>
        <begin position="100"/>
        <end position="121"/>
    </location>
</feature>
<dbReference type="InterPro" id="IPR052180">
    <property type="entry name" value="NhaC_Na-H+_Antiporter"/>
</dbReference>
<dbReference type="Pfam" id="PF03553">
    <property type="entry name" value="Na_H_antiporter"/>
    <property type="match status" value="1"/>
</dbReference>
<feature type="transmembrane region" description="Helical" evidence="9">
    <location>
        <begin position="188"/>
        <end position="205"/>
    </location>
</feature>
<dbReference type="PANTHER" id="PTHR33451">
    <property type="entry name" value="MALATE-2H(+)/NA(+)-LACTATE ANTIPORTER"/>
    <property type="match status" value="1"/>
</dbReference>
<keyword evidence="3" id="KW-0050">Antiport</keyword>
<evidence type="ECO:0000256" key="2">
    <source>
        <dbReference type="ARBA" id="ARBA00022448"/>
    </source>
</evidence>
<evidence type="ECO:0000256" key="9">
    <source>
        <dbReference type="SAM" id="Phobius"/>
    </source>
</evidence>
<evidence type="ECO:0000313" key="11">
    <source>
        <dbReference type="EMBL" id="MFG6273369.1"/>
    </source>
</evidence>
<evidence type="ECO:0000256" key="5">
    <source>
        <dbReference type="ARBA" id="ARBA00022692"/>
    </source>
</evidence>
<comment type="subcellular location">
    <subcellularLocation>
        <location evidence="1">Cell membrane</location>
        <topology evidence="1">Multi-pass membrane protein</topology>
    </subcellularLocation>
</comment>
<sequence>MFYVAWLVLGLFVVSLIFCVIFHFSVVWALAAGYIFFFSYGLWRHIPAGELWQNSLRGLKTVSTILMVMVLIGMLTTVWRAGGTIPMIVSLAGNMIRPEVFFVMTFVLNCCISCLTGTAFGTAATMGVICMSVANFLGASPVWTGGAIMSGAFFGDRCSPLSTSALLVAAVTNTDFFHNLVLMARRAIIPFVLSCVIYGLAGWHSGSSAGMGLDVWHLFSSSFQLHWLTLIPAILIIVCSLLQMDVRKTMGLSIFVAFVLTVTLQHMAVADLLPMLLTGYRCPEPALAALLDGGGVLSMLPSIAIIGLSATYAGLFERTGLLLGIRHGVMVLKKWLNPFGCIWIVSFFISMVSCAQTLAVILTEQICQDLVQDKEDMMLALEDTVIVSAALIPWCIAAAVPLAAVSAPVSSLAAAVYLYLQPLWSWRQWK</sequence>
<keyword evidence="6 9" id="KW-1133">Transmembrane helix</keyword>
<gene>
    <name evidence="11" type="ORF">ACGTZG_09235</name>
</gene>
<comment type="similarity">
    <text evidence="8">Belongs to the NhaC Na(+)/H(+) (TC 2.A.35) antiporter family.</text>
</comment>
<feature type="transmembrane region" description="Helical" evidence="9">
    <location>
        <begin position="254"/>
        <end position="276"/>
    </location>
</feature>
<keyword evidence="12" id="KW-1185">Reference proteome</keyword>
<keyword evidence="4" id="KW-1003">Cell membrane</keyword>
<feature type="transmembrane region" description="Helical" evidence="9">
    <location>
        <begin position="391"/>
        <end position="420"/>
    </location>
</feature>
<feature type="transmembrane region" description="Helical" evidence="9">
    <location>
        <begin position="296"/>
        <end position="315"/>
    </location>
</feature>
<name>A0ABW7DPQ7_9FIRM</name>
<feature type="domain" description="Na+/H+ antiporter NhaC-like C-terminal" evidence="10">
    <location>
        <begin position="2"/>
        <end position="203"/>
    </location>
</feature>
<dbReference type="InterPro" id="IPR018461">
    <property type="entry name" value="Na/H_Antiport_NhaC-like_C"/>
</dbReference>
<accession>A0ABW7DPQ7</accession>
<evidence type="ECO:0000259" key="10">
    <source>
        <dbReference type="Pfam" id="PF03553"/>
    </source>
</evidence>
<feature type="transmembrane region" description="Helical" evidence="9">
    <location>
        <begin position="6"/>
        <end position="37"/>
    </location>
</feature>
<keyword evidence="5 9" id="KW-0812">Transmembrane</keyword>
<evidence type="ECO:0000256" key="1">
    <source>
        <dbReference type="ARBA" id="ARBA00004651"/>
    </source>
</evidence>